<reference evidence="7 8" key="1">
    <citation type="submission" date="2021-01" db="EMBL/GenBank/DDBJ databases">
        <title>Draft Genome Sequence and Polyhydroxyalkanoate Biosynthetic Potential of Jeongeupia naejangsanensis Type Strain DSM 24253.</title>
        <authorList>
            <person name="Turrini P."/>
            <person name="Artuso I."/>
            <person name="Lugli G.A."/>
            <person name="Frangipani E."/>
            <person name="Ventura M."/>
            <person name="Visca P."/>
        </authorList>
    </citation>
    <scope>NUCLEOTIDE SEQUENCE [LARGE SCALE GENOMIC DNA]</scope>
    <source>
        <strain evidence="7 8">DSM 24253</strain>
    </source>
</reference>
<comment type="caution">
    <text evidence="7">The sequence shown here is derived from an EMBL/GenBank/DDBJ whole genome shotgun (WGS) entry which is preliminary data.</text>
</comment>
<evidence type="ECO:0000256" key="2">
    <source>
        <dbReference type="ARBA" id="ARBA00023015"/>
    </source>
</evidence>
<dbReference type="PROSITE" id="PS00041">
    <property type="entry name" value="HTH_ARAC_FAMILY_1"/>
    <property type="match status" value="1"/>
</dbReference>
<dbReference type="InterPro" id="IPR009057">
    <property type="entry name" value="Homeodomain-like_sf"/>
</dbReference>
<keyword evidence="3" id="KW-0238">DNA-binding</keyword>
<evidence type="ECO:0000259" key="6">
    <source>
        <dbReference type="PROSITE" id="PS01124"/>
    </source>
</evidence>
<dbReference type="EMBL" id="JAESND010000004">
    <property type="protein sequence ID" value="MBM3116176.1"/>
    <property type="molecule type" value="Genomic_DNA"/>
</dbReference>
<dbReference type="PROSITE" id="PS01124">
    <property type="entry name" value="HTH_ARAC_FAMILY_2"/>
    <property type="match status" value="1"/>
</dbReference>
<dbReference type="InterPro" id="IPR018062">
    <property type="entry name" value="HTH_AraC-typ_CS"/>
</dbReference>
<dbReference type="InterPro" id="IPR050204">
    <property type="entry name" value="AraC_XylS_family_regulators"/>
</dbReference>
<dbReference type="Gene3D" id="1.10.10.60">
    <property type="entry name" value="Homeodomain-like"/>
    <property type="match status" value="1"/>
</dbReference>
<evidence type="ECO:0000256" key="4">
    <source>
        <dbReference type="ARBA" id="ARBA00023159"/>
    </source>
</evidence>
<protein>
    <submittedName>
        <fullName evidence="7">Helix-turn-helix transcriptional regulator</fullName>
    </submittedName>
</protein>
<dbReference type="RefSeq" id="WP_203538309.1">
    <property type="nucleotide sequence ID" value="NZ_JAESND010000004.1"/>
</dbReference>
<dbReference type="Proteomes" id="UP000809431">
    <property type="component" value="Unassembled WGS sequence"/>
</dbReference>
<keyword evidence="8" id="KW-1185">Reference proteome</keyword>
<evidence type="ECO:0000313" key="8">
    <source>
        <dbReference type="Proteomes" id="UP000809431"/>
    </source>
</evidence>
<dbReference type="InterPro" id="IPR018060">
    <property type="entry name" value="HTH_AraC"/>
</dbReference>
<name>A0ABS2BKQ6_9NEIS</name>
<dbReference type="PANTHER" id="PTHR46796">
    <property type="entry name" value="HTH-TYPE TRANSCRIPTIONAL ACTIVATOR RHAS-RELATED"/>
    <property type="match status" value="1"/>
</dbReference>
<dbReference type="SMART" id="SM00342">
    <property type="entry name" value="HTH_ARAC"/>
    <property type="match status" value="1"/>
</dbReference>
<proteinExistence type="predicted"/>
<dbReference type="PANTHER" id="PTHR46796:SF13">
    <property type="entry name" value="HTH-TYPE TRANSCRIPTIONAL ACTIVATOR RHAS"/>
    <property type="match status" value="1"/>
</dbReference>
<keyword evidence="4" id="KW-0010">Activator</keyword>
<dbReference type="InterPro" id="IPR037923">
    <property type="entry name" value="HTH-like"/>
</dbReference>
<accession>A0ABS2BKQ6</accession>
<dbReference type="Pfam" id="PF12833">
    <property type="entry name" value="HTH_18"/>
    <property type="match status" value="1"/>
</dbReference>
<keyword evidence="5" id="KW-0804">Transcription</keyword>
<gene>
    <name evidence="7" type="ORF">JMJ54_10045</name>
</gene>
<evidence type="ECO:0000256" key="1">
    <source>
        <dbReference type="ARBA" id="ARBA00022490"/>
    </source>
</evidence>
<evidence type="ECO:0000256" key="3">
    <source>
        <dbReference type="ARBA" id="ARBA00023125"/>
    </source>
</evidence>
<organism evidence="7 8">
    <name type="scientific">Jeongeupia naejangsanensis</name>
    <dbReference type="NCBI Taxonomy" id="613195"/>
    <lineage>
        <taxon>Bacteria</taxon>
        <taxon>Pseudomonadati</taxon>
        <taxon>Pseudomonadota</taxon>
        <taxon>Betaproteobacteria</taxon>
        <taxon>Neisseriales</taxon>
        <taxon>Chitinibacteraceae</taxon>
        <taxon>Jeongeupia</taxon>
    </lineage>
</organism>
<feature type="domain" description="HTH araC/xylS-type" evidence="6">
    <location>
        <begin position="183"/>
        <end position="281"/>
    </location>
</feature>
<dbReference type="SUPFAM" id="SSF51215">
    <property type="entry name" value="Regulatory protein AraC"/>
    <property type="match status" value="1"/>
</dbReference>
<keyword evidence="2" id="KW-0805">Transcription regulation</keyword>
<sequence length="292" mass="31881">MSTIYQEMFDIGEGTRQVSVGARRFHHPHLRALAEHELLSAGHSEVDGHLHVERIGAPFHVVLFCVDGGGVVTDGASRLTLGPGQMAILPALGHSGFRSAGTPWRLAWLLVNDVPAWRMLAGDHVSIRPLMHADSLYQTVRVLCAEAILGQAGFAAQALLLAVDLFRRALASHADEAIAARLQMVFEPVRHAPAQEWRVEDFARAYGVSAAHLHRLCVRHLDATPQQLIIRQRMRRARELLVAGAGNVATIAEQVGYQEVASFSRRFRQHFDVSPGALLQAMRAGQGGFPAG</sequence>
<evidence type="ECO:0000313" key="7">
    <source>
        <dbReference type="EMBL" id="MBM3116176.1"/>
    </source>
</evidence>
<dbReference type="SUPFAM" id="SSF46689">
    <property type="entry name" value="Homeodomain-like"/>
    <property type="match status" value="1"/>
</dbReference>
<keyword evidence="1" id="KW-0963">Cytoplasm</keyword>
<evidence type="ECO:0000256" key="5">
    <source>
        <dbReference type="ARBA" id="ARBA00023163"/>
    </source>
</evidence>